<evidence type="ECO:0000313" key="2">
    <source>
        <dbReference type="Proteomes" id="UP000032234"/>
    </source>
</evidence>
<organism evidence="1 2">
    <name type="scientific">Streptomyces cyaneogriseus subsp. noncyanogenus</name>
    <dbReference type="NCBI Taxonomy" id="477245"/>
    <lineage>
        <taxon>Bacteria</taxon>
        <taxon>Bacillati</taxon>
        <taxon>Actinomycetota</taxon>
        <taxon>Actinomycetes</taxon>
        <taxon>Kitasatosporales</taxon>
        <taxon>Streptomycetaceae</taxon>
        <taxon>Streptomyces</taxon>
    </lineage>
</organism>
<evidence type="ECO:0000313" key="1">
    <source>
        <dbReference type="EMBL" id="AJP03802.1"/>
    </source>
</evidence>
<dbReference type="EMBL" id="CP010849">
    <property type="protein sequence ID" value="AJP03802.1"/>
    <property type="molecule type" value="Genomic_DNA"/>
</dbReference>
<evidence type="ECO:0008006" key="3">
    <source>
        <dbReference type="Google" id="ProtNLM"/>
    </source>
</evidence>
<reference evidence="1 2" key="1">
    <citation type="submission" date="2015-02" db="EMBL/GenBank/DDBJ databases">
        <title>Genome sequence of thermotolerant Streptomyces cyaneogriseus subsp. Noncyanogenus NMWT1, the producer of nematocidal antibiotics nemadectin.</title>
        <authorList>
            <person name="Wang H."/>
            <person name="Li C."/>
            <person name="Xiang W."/>
            <person name="Wang X."/>
        </authorList>
    </citation>
    <scope>NUCLEOTIDE SEQUENCE [LARGE SCALE GENOMIC DNA]</scope>
    <source>
        <strain evidence="1 2">NMWT 1</strain>
    </source>
</reference>
<dbReference type="KEGG" id="scw:TU94_22280"/>
<dbReference type="RefSeq" id="WP_044383882.1">
    <property type="nucleotide sequence ID" value="NZ_CP010849.1"/>
</dbReference>
<dbReference type="PATRIC" id="fig|477245.3.peg.4707"/>
<dbReference type="AlphaFoldDB" id="A0A0C5FUR3"/>
<gene>
    <name evidence="1" type="ORF">TU94_22280</name>
</gene>
<keyword evidence="2" id="KW-1185">Reference proteome</keyword>
<protein>
    <recommendedName>
        <fullName evidence="3">Transporter</fullName>
    </recommendedName>
</protein>
<dbReference type="Proteomes" id="UP000032234">
    <property type="component" value="Chromosome"/>
</dbReference>
<accession>A0A0C5FUR3</accession>
<proteinExistence type="predicted"/>
<sequence length="64" mass="6351">MVITIPLVLLLAAVLALLLRFRAVGAGAAVAAALFGFYLADTGAADTVNELVTAVTGAVADIGH</sequence>
<dbReference type="STRING" id="477245.TU94_22280"/>
<name>A0A0C5FUR3_9ACTN</name>
<dbReference type="HOGENOM" id="CLU_193873_2_0_11"/>